<dbReference type="GO" id="GO:0003977">
    <property type="term" value="F:UDP-N-acetylglucosamine diphosphorylase activity"/>
    <property type="evidence" value="ECO:0007669"/>
    <property type="project" value="UniProtKB-EC"/>
</dbReference>
<evidence type="ECO:0000256" key="8">
    <source>
        <dbReference type="ARBA" id="ARBA00022723"/>
    </source>
</evidence>
<dbReference type="Proteomes" id="UP000033428">
    <property type="component" value="Unassembled WGS sequence"/>
</dbReference>
<evidence type="ECO:0000256" key="2">
    <source>
        <dbReference type="ARBA" id="ARBA00004496"/>
    </source>
</evidence>
<evidence type="ECO:0000256" key="5">
    <source>
        <dbReference type="ARBA" id="ARBA00022490"/>
    </source>
</evidence>
<dbReference type="SUPFAM" id="SSF53448">
    <property type="entry name" value="Nucleotide-diphospho-sugar transferases"/>
    <property type="match status" value="1"/>
</dbReference>
<dbReference type="Pfam" id="PF00132">
    <property type="entry name" value="Hexapep"/>
    <property type="match status" value="1"/>
</dbReference>
<protein>
    <submittedName>
        <fullName evidence="19">Bifunctional N-acetylglucosamine-1-phosphate uridyltransferase/glucosamine-1-phosphate acetyltransferase</fullName>
    </submittedName>
</protein>
<comment type="similarity">
    <text evidence="3">In the C-terminal section; belongs to the transferase hexapeptide repeat family.</text>
</comment>
<keyword evidence="9" id="KW-0460">Magnesium</keyword>
<comment type="subcellular location">
    <subcellularLocation>
        <location evidence="2">Cytoplasm</location>
    </subcellularLocation>
</comment>
<comment type="caution">
    <text evidence="19">The sequence shown here is derived from an EMBL/GenBank/DDBJ whole genome shotgun (WGS) entry which is preliminary data.</text>
</comment>
<keyword evidence="11" id="KW-0573">Peptidoglycan synthesis</keyword>
<accession>A0A0F0CQE9</accession>
<keyword evidence="8" id="KW-0479">Metal-binding</keyword>
<keyword evidence="14" id="KW-0961">Cell wall biogenesis/degradation</keyword>
<dbReference type="GO" id="GO:0046872">
    <property type="term" value="F:metal ion binding"/>
    <property type="evidence" value="ECO:0007669"/>
    <property type="project" value="UniProtKB-KW"/>
</dbReference>
<evidence type="ECO:0000256" key="3">
    <source>
        <dbReference type="ARBA" id="ARBA00007707"/>
    </source>
</evidence>
<keyword evidence="20" id="KW-1185">Reference proteome</keyword>
<dbReference type="GO" id="GO:0009252">
    <property type="term" value="P:peptidoglycan biosynthetic process"/>
    <property type="evidence" value="ECO:0007669"/>
    <property type="project" value="UniProtKB-KW"/>
</dbReference>
<dbReference type="InterPro" id="IPR011004">
    <property type="entry name" value="Trimer_LpxA-like_sf"/>
</dbReference>
<keyword evidence="13" id="KW-0012">Acyltransferase</keyword>
<evidence type="ECO:0000313" key="20">
    <source>
        <dbReference type="Proteomes" id="UP000033428"/>
    </source>
</evidence>
<dbReference type="CDD" id="cd02540">
    <property type="entry name" value="GT2_GlmU_N_bac"/>
    <property type="match status" value="1"/>
</dbReference>
<dbReference type="Gene3D" id="3.90.550.10">
    <property type="entry name" value="Spore Coat Polysaccharide Biosynthesis Protein SpsA, Chain A"/>
    <property type="match status" value="1"/>
</dbReference>
<keyword evidence="6 19" id="KW-0808">Transferase</keyword>
<dbReference type="AlphaFoldDB" id="A0A0F0CQE9"/>
<comment type="catalytic activity">
    <reaction evidence="16">
        <text>N-acetyl-alpha-D-glucosamine 1-phosphate + UTP + H(+) = UDP-N-acetyl-alpha-D-glucosamine + diphosphate</text>
        <dbReference type="Rhea" id="RHEA:13509"/>
        <dbReference type="ChEBI" id="CHEBI:15378"/>
        <dbReference type="ChEBI" id="CHEBI:33019"/>
        <dbReference type="ChEBI" id="CHEBI:46398"/>
        <dbReference type="ChEBI" id="CHEBI:57705"/>
        <dbReference type="ChEBI" id="CHEBI:57776"/>
        <dbReference type="EC" id="2.7.7.23"/>
    </reaction>
</comment>
<gene>
    <name evidence="19" type="ORF">OMAG_002390</name>
</gene>
<evidence type="ECO:0000256" key="1">
    <source>
        <dbReference type="ARBA" id="ARBA00001946"/>
    </source>
</evidence>
<evidence type="ECO:0000256" key="11">
    <source>
        <dbReference type="ARBA" id="ARBA00022984"/>
    </source>
</evidence>
<feature type="domain" description="MobA-like NTP transferase" evidence="18">
    <location>
        <begin position="6"/>
        <end position="120"/>
    </location>
</feature>
<reference evidence="19 20" key="1">
    <citation type="submission" date="2015-02" db="EMBL/GenBank/DDBJ databases">
        <title>Single-cell genomics of uncultivated deep-branching MTB reveals a conserved set of magnetosome genes.</title>
        <authorList>
            <person name="Kolinko S."/>
            <person name="Richter M."/>
            <person name="Glockner F.O."/>
            <person name="Brachmann A."/>
            <person name="Schuler D."/>
        </authorList>
    </citation>
    <scope>NUCLEOTIDE SEQUENCE [LARGE SCALE GENOMIC DNA]</scope>
    <source>
        <strain evidence="19">SKK-01</strain>
    </source>
</reference>
<dbReference type="EMBL" id="JYNY01000495">
    <property type="protein sequence ID" value="KJJ83731.1"/>
    <property type="molecule type" value="Genomic_DNA"/>
</dbReference>
<evidence type="ECO:0000256" key="6">
    <source>
        <dbReference type="ARBA" id="ARBA00022679"/>
    </source>
</evidence>
<dbReference type="Pfam" id="PF12804">
    <property type="entry name" value="NTP_transf_3"/>
    <property type="match status" value="1"/>
</dbReference>
<evidence type="ECO:0000256" key="4">
    <source>
        <dbReference type="ARBA" id="ARBA00007947"/>
    </source>
</evidence>
<evidence type="ECO:0000313" key="19">
    <source>
        <dbReference type="EMBL" id="KJJ83731.1"/>
    </source>
</evidence>
<evidence type="ECO:0000256" key="10">
    <source>
        <dbReference type="ARBA" id="ARBA00022960"/>
    </source>
</evidence>
<dbReference type="GO" id="GO:0071555">
    <property type="term" value="P:cell wall organization"/>
    <property type="evidence" value="ECO:0007669"/>
    <property type="project" value="UniProtKB-KW"/>
</dbReference>
<dbReference type="PANTHER" id="PTHR43584:SF3">
    <property type="entry name" value="BIFUNCTIONAL PROTEIN GLMU"/>
    <property type="match status" value="1"/>
</dbReference>
<dbReference type="InterPro" id="IPR029044">
    <property type="entry name" value="Nucleotide-diphossugar_trans"/>
</dbReference>
<comment type="similarity">
    <text evidence="4">In the N-terminal section; belongs to the N-acetylglucosamine-1-phosphate uridyltransferase family.</text>
</comment>
<dbReference type="GO" id="GO:0005737">
    <property type="term" value="C:cytoplasm"/>
    <property type="evidence" value="ECO:0007669"/>
    <property type="project" value="UniProtKB-SubCell"/>
</dbReference>
<dbReference type="InterPro" id="IPR025877">
    <property type="entry name" value="MobA-like_NTP_Trfase"/>
</dbReference>
<organism evidence="19 20">
    <name type="scientific">Candidatus Omnitrophus magneticus</name>
    <dbReference type="NCBI Taxonomy" id="1609969"/>
    <lineage>
        <taxon>Bacteria</taxon>
        <taxon>Pseudomonadati</taxon>
        <taxon>Candidatus Omnitrophota</taxon>
        <taxon>Candidatus Omnitrophus</taxon>
    </lineage>
</organism>
<evidence type="ECO:0000256" key="7">
    <source>
        <dbReference type="ARBA" id="ARBA00022695"/>
    </source>
</evidence>
<name>A0A0F0CQE9_9BACT</name>
<comment type="catalytic activity">
    <reaction evidence="15">
        <text>alpha-D-glucosamine 1-phosphate + acetyl-CoA = N-acetyl-alpha-D-glucosamine 1-phosphate + CoA + H(+)</text>
        <dbReference type="Rhea" id="RHEA:13725"/>
        <dbReference type="ChEBI" id="CHEBI:15378"/>
        <dbReference type="ChEBI" id="CHEBI:57287"/>
        <dbReference type="ChEBI" id="CHEBI:57288"/>
        <dbReference type="ChEBI" id="CHEBI:57776"/>
        <dbReference type="ChEBI" id="CHEBI:58516"/>
        <dbReference type="EC" id="2.3.1.157"/>
    </reaction>
</comment>
<evidence type="ECO:0000256" key="17">
    <source>
        <dbReference type="ARBA" id="ARBA00049628"/>
    </source>
</evidence>
<dbReference type="PATRIC" id="fig|1609969.3.peg.2559"/>
<evidence type="ECO:0000259" key="18">
    <source>
        <dbReference type="Pfam" id="PF12804"/>
    </source>
</evidence>
<proteinExistence type="inferred from homology"/>
<evidence type="ECO:0000256" key="15">
    <source>
        <dbReference type="ARBA" id="ARBA00048247"/>
    </source>
</evidence>
<evidence type="ECO:0000256" key="9">
    <source>
        <dbReference type="ARBA" id="ARBA00022842"/>
    </source>
</evidence>
<keyword evidence="12" id="KW-0511">Multifunctional enzyme</keyword>
<dbReference type="GO" id="GO:0008360">
    <property type="term" value="P:regulation of cell shape"/>
    <property type="evidence" value="ECO:0007669"/>
    <property type="project" value="UniProtKB-KW"/>
</dbReference>
<dbReference type="SUPFAM" id="SSF51161">
    <property type="entry name" value="Trimeric LpxA-like enzymes"/>
    <property type="match status" value="1"/>
</dbReference>
<evidence type="ECO:0000256" key="14">
    <source>
        <dbReference type="ARBA" id="ARBA00023316"/>
    </source>
</evidence>
<dbReference type="PANTHER" id="PTHR43584">
    <property type="entry name" value="NUCLEOTIDYL TRANSFERASE"/>
    <property type="match status" value="1"/>
</dbReference>
<comment type="function">
    <text evidence="17">Catalyzes the last two sequential reactions in the de novo biosynthetic pathway for UDP-N-acetylglucosamine (UDP-GlcNAc). The C-terminal domain catalyzes the transfer of acetyl group from acetyl coenzyme A to glucosamine-1-phosphate (GlcN-1-P) to produce N-acetylglucosamine-1-phosphate (GlcNAc-1-P), which is converted into UDP-GlcNAc by the transfer of uridine 5-monophosphate (from uridine 5-triphosphate), a reaction catalyzed by the N-terminal domain.</text>
</comment>
<evidence type="ECO:0000256" key="13">
    <source>
        <dbReference type="ARBA" id="ARBA00023315"/>
    </source>
</evidence>
<dbReference type="InterPro" id="IPR001451">
    <property type="entry name" value="Hexapep"/>
</dbReference>
<comment type="cofactor">
    <cofactor evidence="1">
        <name>Mg(2+)</name>
        <dbReference type="ChEBI" id="CHEBI:18420"/>
    </cofactor>
</comment>
<evidence type="ECO:0000256" key="16">
    <source>
        <dbReference type="ARBA" id="ARBA00048493"/>
    </source>
</evidence>
<dbReference type="GO" id="GO:0019134">
    <property type="term" value="F:glucosamine-1-phosphate N-acetyltransferase activity"/>
    <property type="evidence" value="ECO:0007669"/>
    <property type="project" value="UniProtKB-EC"/>
</dbReference>
<keyword evidence="5" id="KW-0963">Cytoplasm</keyword>
<dbReference type="Gene3D" id="2.160.10.10">
    <property type="entry name" value="Hexapeptide repeat proteins"/>
    <property type="match status" value="1"/>
</dbReference>
<keyword evidence="10" id="KW-0133">Cell shape</keyword>
<evidence type="ECO:0000256" key="12">
    <source>
        <dbReference type="ARBA" id="ARBA00023268"/>
    </source>
</evidence>
<sequence>MSKTRAIILAAGLGTRMKSSLPKVLHPIGNTTLLGMVVRSLKLAGIKEIIAVVGYRADLVEEMLKGEDISFVKQEKQMGSGDALKSAAIYLEDISGNTIVTCGDAPLITGDTYKRLLNNSVMFPEIACTMLTCDVENPFSYGRIVRDKEGNVTRIVEEKDANDEQKKIKEVNVGTYCFHNVDFKKYLAEIRINEKKQEYYLTDIVEIMNSYSKKVGAVSCVREEFIGVNSRQDLAIVNKLFNNRVLEQFMNNGVTILDPNTIFIDENVVIGEDTVIFPFTIIEAGAKIGKNCKLGPFVRIVKGTVLEAGESVSSSVEL</sequence>
<dbReference type="InterPro" id="IPR050065">
    <property type="entry name" value="GlmU-like"/>
</dbReference>
<keyword evidence="7" id="KW-0548">Nucleotidyltransferase</keyword>